<evidence type="ECO:0000313" key="4">
    <source>
        <dbReference type="Proteomes" id="UP000179243"/>
    </source>
</evidence>
<dbReference type="PANTHER" id="PTHR39452">
    <property type="entry name" value="CHEY-P PHOSPHATASE CHEX"/>
    <property type="match status" value="1"/>
</dbReference>
<dbReference type="PANTHER" id="PTHR39452:SF1">
    <property type="entry name" value="CHEY-P PHOSPHATASE CHEX"/>
    <property type="match status" value="1"/>
</dbReference>
<evidence type="ECO:0000313" key="3">
    <source>
        <dbReference type="EMBL" id="OGK01307.1"/>
    </source>
</evidence>
<protein>
    <recommendedName>
        <fullName evidence="2">Chemotaxis phosphatase CheX-like domain-containing protein</fullName>
    </recommendedName>
</protein>
<feature type="domain" description="Chemotaxis phosphatase CheX-like" evidence="2">
    <location>
        <begin position="219"/>
        <end position="317"/>
    </location>
</feature>
<gene>
    <name evidence="3" type="ORF">A2519_12955</name>
</gene>
<sequence>MHIALVNLSKAYEGMVRNAVKEQHMVTVINATRLTQQALEPTPIQRPIAPLTRADGPIPEERIRAVRAYLQALLSNPDSETVLVKQGQRPAPARLPDLVLYYPADAGVTALGEVAALRRALGFRDIPIAVCAESAKQAFAATLMSVGANAVVTLPCAPQPLCESFEGVMRTAGGAMPVITKLINPFINAVTDLMGTMAGMTVQRKELFLKKNYRLFGDVSGVMRLSGAIEGSVAVSFTEELARLIVGRIMRLDASAISSEDLQDGVGEIVNIVSGNAKALLAGTEYECTIALPGVVSGMWVELGHPGNAPCVAVVFEADNREFALQVSVVKAG</sequence>
<dbReference type="InterPro" id="IPR028051">
    <property type="entry name" value="CheX-like_dom"/>
</dbReference>
<dbReference type="CDD" id="cd17906">
    <property type="entry name" value="CheX"/>
    <property type="match status" value="1"/>
</dbReference>
<dbReference type="EMBL" id="MFYX01000127">
    <property type="protein sequence ID" value="OGK01307.1"/>
    <property type="molecule type" value="Genomic_DNA"/>
</dbReference>
<dbReference type="SUPFAM" id="SSF103039">
    <property type="entry name" value="CheC-like"/>
    <property type="match status" value="1"/>
</dbReference>
<dbReference type="AlphaFoldDB" id="A0A1F7F450"/>
<proteinExistence type="predicted"/>
<reference evidence="3 4" key="1">
    <citation type="journal article" date="2016" name="Nat. Commun.">
        <title>Thousands of microbial genomes shed light on interconnected biogeochemical processes in an aquifer system.</title>
        <authorList>
            <person name="Anantharaman K."/>
            <person name="Brown C.T."/>
            <person name="Hug L.A."/>
            <person name="Sharon I."/>
            <person name="Castelle C.J."/>
            <person name="Probst A.J."/>
            <person name="Thomas B.C."/>
            <person name="Singh A."/>
            <person name="Wilkins M.J."/>
            <person name="Karaoz U."/>
            <person name="Brodie E.L."/>
            <person name="Williams K.H."/>
            <person name="Hubbard S.S."/>
            <person name="Banfield J.F."/>
        </authorList>
    </citation>
    <scope>NUCLEOTIDE SEQUENCE [LARGE SCALE GENOMIC DNA]</scope>
</reference>
<dbReference type="InterPro" id="IPR028976">
    <property type="entry name" value="CheC-like_sf"/>
</dbReference>
<accession>A0A1F7F450</accession>
<comment type="caution">
    <text evidence="3">The sequence shown here is derived from an EMBL/GenBank/DDBJ whole genome shotgun (WGS) entry which is preliminary data.</text>
</comment>
<dbReference type="GO" id="GO:0006935">
    <property type="term" value="P:chemotaxis"/>
    <property type="evidence" value="ECO:0007669"/>
    <property type="project" value="UniProtKB-KW"/>
</dbReference>
<evidence type="ECO:0000259" key="2">
    <source>
        <dbReference type="Pfam" id="PF13690"/>
    </source>
</evidence>
<evidence type="ECO:0000256" key="1">
    <source>
        <dbReference type="ARBA" id="ARBA00022500"/>
    </source>
</evidence>
<dbReference type="Proteomes" id="UP000179243">
    <property type="component" value="Unassembled WGS sequence"/>
</dbReference>
<name>A0A1F7F450_UNCRA</name>
<organism evidence="3 4">
    <name type="scientific">Candidatus Raymondbacteria bacterium RIFOXYD12_FULL_49_13</name>
    <dbReference type="NCBI Taxonomy" id="1817890"/>
    <lineage>
        <taxon>Bacteria</taxon>
        <taxon>Raymondiibacteriota</taxon>
    </lineage>
</organism>
<dbReference type="Pfam" id="PF13690">
    <property type="entry name" value="CheX"/>
    <property type="match status" value="1"/>
</dbReference>
<keyword evidence="1" id="KW-0145">Chemotaxis</keyword>
<dbReference type="InterPro" id="IPR038756">
    <property type="entry name" value="CheX-like"/>
</dbReference>
<dbReference type="Gene3D" id="3.40.1550.10">
    <property type="entry name" value="CheC-like"/>
    <property type="match status" value="1"/>
</dbReference>